<evidence type="ECO:0000313" key="4">
    <source>
        <dbReference type="Proteomes" id="UP001652621"/>
    </source>
</evidence>
<evidence type="ECO:0000259" key="3">
    <source>
        <dbReference type="PROSITE" id="PS50157"/>
    </source>
</evidence>
<reference evidence="5" key="1">
    <citation type="submission" date="2025-08" db="UniProtKB">
        <authorList>
            <consortium name="RefSeq"/>
        </authorList>
    </citation>
    <scope>IDENTIFICATION</scope>
    <source>
        <strain evidence="5">Aabys</strain>
        <tissue evidence="5">Whole body</tissue>
    </source>
</reference>
<dbReference type="GeneID" id="101899545"/>
<accession>A0A9J7IAW6</accession>
<sequence>MRILRSQYLQLQGNLHQSTTTTTTTTNGGTIRPTNKQRQQQQNTTHTFPSCVTNNSYNLRNLPRGKNNNCFNKSNSSKHNEHNACHYTTVSGYSLRQTQNRNQRVGNVTRNVMVTRSIAQRTTSVYRQNRKVSVSSTESYDSTTSSEPQSSSSTSSSHTSASTKLSSSDSHGTASSSSRALTQSSLISNVPSSGYETLQRSNKQQIAQKECINKAITQANFQHLHIKFSNVPAGIGKINVNVEFTDISPQWLTTVYNSYENNFWYKIPRNDVQSKSRWFFLCKFCEKMLASFLSLKNHLNTHLELYPYKCKLCSKAYAGRNGITKHLRSLHNIPTEKYNVFIGQ</sequence>
<dbReference type="SUPFAM" id="SSF57667">
    <property type="entry name" value="beta-beta-alpha zinc fingers"/>
    <property type="match status" value="1"/>
</dbReference>
<dbReference type="Gene3D" id="3.30.160.60">
    <property type="entry name" value="Classic Zinc Finger"/>
    <property type="match status" value="1"/>
</dbReference>
<dbReference type="STRING" id="7370.A0A1I8MPL4"/>
<proteinExistence type="predicted"/>
<dbReference type="SMART" id="SM00355">
    <property type="entry name" value="ZnF_C2H2"/>
    <property type="match status" value="2"/>
</dbReference>
<dbReference type="VEuPathDB" id="VectorBase:MDOA007140"/>
<dbReference type="Proteomes" id="UP001652621">
    <property type="component" value="Unplaced"/>
</dbReference>
<keyword evidence="1" id="KW-0479">Metal-binding</keyword>
<evidence type="ECO:0000256" key="2">
    <source>
        <dbReference type="SAM" id="MobiDB-lite"/>
    </source>
</evidence>
<feature type="compositionally biased region" description="Polar residues" evidence="2">
    <location>
        <begin position="43"/>
        <end position="59"/>
    </location>
</feature>
<dbReference type="RefSeq" id="XP_011293839.2">
    <property type="nucleotide sequence ID" value="XM_011295537.3"/>
</dbReference>
<evidence type="ECO:0000313" key="5">
    <source>
        <dbReference type="RefSeq" id="XP_011293839.2"/>
    </source>
</evidence>
<feature type="compositionally biased region" description="Polar residues" evidence="2">
    <location>
        <begin position="27"/>
        <end position="36"/>
    </location>
</feature>
<feature type="domain" description="C2H2-type" evidence="3">
    <location>
        <begin position="280"/>
        <end position="307"/>
    </location>
</feature>
<keyword evidence="1" id="KW-0863">Zinc-finger</keyword>
<gene>
    <name evidence="5" type="primary">LOC101899545</name>
</gene>
<feature type="compositionally biased region" description="Low complexity" evidence="2">
    <location>
        <begin position="132"/>
        <end position="183"/>
    </location>
</feature>
<evidence type="ECO:0000256" key="1">
    <source>
        <dbReference type="PROSITE-ProRule" id="PRU00042"/>
    </source>
</evidence>
<organism evidence="4 5">
    <name type="scientific">Musca domestica</name>
    <name type="common">House fly</name>
    <dbReference type="NCBI Taxonomy" id="7370"/>
    <lineage>
        <taxon>Eukaryota</taxon>
        <taxon>Metazoa</taxon>
        <taxon>Ecdysozoa</taxon>
        <taxon>Arthropoda</taxon>
        <taxon>Hexapoda</taxon>
        <taxon>Insecta</taxon>
        <taxon>Pterygota</taxon>
        <taxon>Neoptera</taxon>
        <taxon>Endopterygota</taxon>
        <taxon>Diptera</taxon>
        <taxon>Brachycera</taxon>
        <taxon>Muscomorpha</taxon>
        <taxon>Muscoidea</taxon>
        <taxon>Muscidae</taxon>
        <taxon>Musca</taxon>
    </lineage>
</organism>
<dbReference type="InterPro" id="IPR036236">
    <property type="entry name" value="Znf_C2H2_sf"/>
</dbReference>
<dbReference type="InterPro" id="IPR013087">
    <property type="entry name" value="Znf_C2H2_type"/>
</dbReference>
<feature type="region of interest" description="Disordered" evidence="2">
    <location>
        <begin position="126"/>
        <end position="183"/>
    </location>
</feature>
<dbReference type="PROSITE" id="PS00028">
    <property type="entry name" value="ZINC_FINGER_C2H2_1"/>
    <property type="match status" value="2"/>
</dbReference>
<dbReference type="PROSITE" id="PS50157">
    <property type="entry name" value="ZINC_FINGER_C2H2_2"/>
    <property type="match status" value="2"/>
</dbReference>
<keyword evidence="4" id="KW-1185">Reference proteome</keyword>
<name>A0A9J7IAW6_MUSDO</name>
<feature type="domain" description="C2H2-type" evidence="3">
    <location>
        <begin position="308"/>
        <end position="336"/>
    </location>
</feature>
<feature type="region of interest" description="Disordered" evidence="2">
    <location>
        <begin position="15"/>
        <end position="64"/>
    </location>
</feature>
<keyword evidence="1" id="KW-0862">Zinc</keyword>
<protein>
    <submittedName>
        <fullName evidence="5">Zinc finger transcription factor lin-29</fullName>
    </submittedName>
</protein>
<dbReference type="VEuPathDB" id="VectorBase:MDOMA2_014785"/>